<feature type="region of interest" description="Disordered" evidence="1">
    <location>
        <begin position="332"/>
        <end position="353"/>
    </location>
</feature>
<dbReference type="InterPro" id="IPR016039">
    <property type="entry name" value="Thiolase-like"/>
</dbReference>
<feature type="compositionally biased region" description="Basic and acidic residues" evidence="1">
    <location>
        <begin position="332"/>
        <end position="342"/>
    </location>
</feature>
<name>A0A2S2C6F3_9NOCA</name>
<dbReference type="EMBL" id="CP021355">
    <property type="protein sequence ID" value="AWK76477.1"/>
    <property type="molecule type" value="Genomic_DNA"/>
</dbReference>
<evidence type="ECO:0000313" key="3">
    <source>
        <dbReference type="Proteomes" id="UP000245711"/>
    </source>
</evidence>
<dbReference type="KEGG" id="roz:CBI38_34370"/>
<evidence type="ECO:0000313" key="2">
    <source>
        <dbReference type="EMBL" id="AWK76477.1"/>
    </source>
</evidence>
<proteinExistence type="predicted"/>
<sequence length="476" mass="50013">MSGLIAYGAYIPHYRLRVKEIGSVLGGPGGPGSRSVAAYDEDTTSMAVEAARIALRGLPGTVAPGRVYFATANPPYLDKTNAAVIHAALSLPARALAVDLGGAPRSSIGAVLAAAESTEPALALLSDVRTGLPGGADERQGGDAAAALLFGAGTADAPVIAELIAHASITDEFLDRWRLPSDTTSRVWEERFGEHVYAPLATDSFSAALDQAEIGADQVDHLVVCGLSPKAVRQFAASSGAGPDAIAPDLTTSIGNPGTAQPGVLLADVLDRATPGQTIALVLLADGASTLILRTTEHLANQLASTLTVAEQIAAGDDSLSYATYLSWKGTLRREPPRRPEPEAPAAPPTHRSEKWKYSFHGSRCDRCQTVSLPPVRVCYGCGAIDDATLQPMADVPARVATFTVDRLAYTPSPPMVAVVVDFHGGGRFRCELTDSSESPTIGAAVEMTFRRLMTSHGVHNYFWKARPARRQTKES</sequence>
<gene>
    <name evidence="2" type="ORF">CBI38_34370</name>
</gene>
<dbReference type="OrthoDB" id="8771453at2"/>
<reference evidence="2 3" key="1">
    <citation type="submission" date="2017-05" db="EMBL/GenBank/DDBJ databases">
        <title>Isolation of Rhodococcus sp. S2-17 biodegrading of BP-3.</title>
        <authorList>
            <person name="Lee Y."/>
            <person name="Kim K.H."/>
            <person name="Chun B.H."/>
            <person name="Jung H.S."/>
            <person name="Jeon C.O."/>
        </authorList>
    </citation>
    <scope>NUCLEOTIDE SEQUENCE [LARGE SCALE GENOMIC DNA]</scope>
    <source>
        <strain evidence="2 3">S2-17</strain>
        <plasmid evidence="3">prb98</plasmid>
    </source>
</reference>
<geneLocation type="plasmid" evidence="3">
    <name>prb98</name>
</geneLocation>
<dbReference type="RefSeq" id="WP_029538842.1">
    <property type="nucleotide sequence ID" value="NZ_CP021355.1"/>
</dbReference>
<dbReference type="InterPro" id="IPR012340">
    <property type="entry name" value="NA-bd_OB-fold"/>
</dbReference>
<dbReference type="AlphaFoldDB" id="A0A2S2C6F3"/>
<dbReference type="GO" id="GO:0016746">
    <property type="term" value="F:acyltransferase activity"/>
    <property type="evidence" value="ECO:0007669"/>
    <property type="project" value="InterPro"/>
</dbReference>
<keyword evidence="3" id="KW-1185">Reference proteome</keyword>
<dbReference type="SUPFAM" id="SSF53901">
    <property type="entry name" value="Thiolase-like"/>
    <property type="match status" value="2"/>
</dbReference>
<dbReference type="SUPFAM" id="SSF50249">
    <property type="entry name" value="Nucleic acid-binding proteins"/>
    <property type="match status" value="1"/>
</dbReference>
<dbReference type="Proteomes" id="UP000245711">
    <property type="component" value="Plasmid pRB98"/>
</dbReference>
<keyword evidence="2" id="KW-0614">Plasmid</keyword>
<accession>A0A2S2C6F3</accession>
<protein>
    <submittedName>
        <fullName evidence="2">Hydroxymethylglutaryl-CoA synthase</fullName>
    </submittedName>
</protein>
<evidence type="ECO:0000256" key="1">
    <source>
        <dbReference type="SAM" id="MobiDB-lite"/>
    </source>
</evidence>
<dbReference type="Gene3D" id="3.40.47.10">
    <property type="match status" value="1"/>
</dbReference>
<organism evidence="2 3">
    <name type="scientific">Rhodococcus oxybenzonivorans</name>
    <dbReference type="NCBI Taxonomy" id="1990687"/>
    <lineage>
        <taxon>Bacteria</taxon>
        <taxon>Bacillati</taxon>
        <taxon>Actinomycetota</taxon>
        <taxon>Actinomycetes</taxon>
        <taxon>Mycobacteriales</taxon>
        <taxon>Nocardiaceae</taxon>
        <taxon>Rhodococcus</taxon>
    </lineage>
</organism>